<gene>
    <name evidence="15" type="ORF">NEOLI_004442</name>
</gene>
<comment type="subcellular location">
    <subcellularLocation>
        <location evidence="14">Endoplasmic reticulum membrane</location>
        <topology evidence="14">Multi-pass membrane protein</topology>
    </subcellularLocation>
    <subcellularLocation>
        <location evidence="1">Membrane</location>
        <topology evidence="1">Multi-pass membrane protein</topology>
    </subcellularLocation>
</comment>
<feature type="transmembrane region" description="Helical" evidence="14">
    <location>
        <begin position="110"/>
        <end position="128"/>
    </location>
</feature>
<comment type="caution">
    <text evidence="14">Lacks conserved residue(s) required for the propagation of feature annotation.</text>
</comment>
<dbReference type="OrthoDB" id="46988at2759"/>
<comment type="catalytic activity">
    <reaction evidence="13 14">
        <text>a very-long-chain (3R)-3-hydroxyacyl-CoA = a very-long-chain (2E)-enoyl-CoA + H2O</text>
        <dbReference type="Rhea" id="RHEA:45812"/>
        <dbReference type="ChEBI" id="CHEBI:15377"/>
        <dbReference type="ChEBI" id="CHEBI:83728"/>
        <dbReference type="ChEBI" id="CHEBI:85440"/>
        <dbReference type="EC" id="4.2.1.134"/>
    </reaction>
</comment>
<feature type="transmembrane region" description="Helical" evidence="14">
    <location>
        <begin position="177"/>
        <end position="197"/>
    </location>
</feature>
<keyword evidence="7 14" id="KW-0276">Fatty acid metabolism</keyword>
<dbReference type="GO" id="GO:0042761">
    <property type="term" value="P:very long-chain fatty acid biosynthetic process"/>
    <property type="evidence" value="ECO:0007669"/>
    <property type="project" value="TreeGrafter"/>
</dbReference>
<sequence>MTFRKEPISGSKRLVSYYLVCYNLVSATLWFCLLLRTLFAAYFTGVQHVFADVSGYSKCVQTGALLEVLHIIFGLVRSPLFTTVIQISSRLLLVWGISHTFPQICEDSPAYTLMLAAWSIAEVIRYSFYAFNLRQNFPQFLIKLRYNAFYSLYPLGAGSEMWLIFKSLDAADFSYPAFGYALRAILLIYVPGFHMMYTHMISQRKKVYISLGKRKA</sequence>
<protein>
    <recommendedName>
        <fullName evidence="4 14">Very-long-chain (3R)-3-hydroxyacyl-CoA dehydratase</fullName>
        <ecNumber evidence="4 14">4.2.1.134</ecNumber>
    </recommendedName>
</protein>
<keyword evidence="10 14" id="KW-0472">Membrane</keyword>
<dbReference type="Proteomes" id="UP000186594">
    <property type="component" value="Unassembled WGS sequence"/>
</dbReference>
<reference evidence="15 16" key="1">
    <citation type="submission" date="2016-04" db="EMBL/GenBank/DDBJ databases">
        <title>Evolutionary innovation and constraint leading to complex multicellularity in the Ascomycota.</title>
        <authorList>
            <person name="Cisse O."/>
            <person name="Nguyen A."/>
            <person name="Hewitt D.A."/>
            <person name="Jedd G."/>
            <person name="Stajich J.E."/>
        </authorList>
    </citation>
    <scope>NUCLEOTIDE SEQUENCE [LARGE SCALE GENOMIC DNA]</scope>
    <source>
        <strain evidence="15 16">DAH-3</strain>
    </source>
</reference>
<keyword evidence="5 14" id="KW-0444">Lipid biosynthesis</keyword>
<evidence type="ECO:0000313" key="15">
    <source>
        <dbReference type="EMBL" id="OLL24471.1"/>
    </source>
</evidence>
<dbReference type="OMA" id="WSYILWQ"/>
<dbReference type="InterPro" id="IPR007482">
    <property type="entry name" value="Tyr_Pase-like_PTPLA"/>
</dbReference>
<evidence type="ECO:0000256" key="10">
    <source>
        <dbReference type="ARBA" id="ARBA00023136"/>
    </source>
</evidence>
<evidence type="ECO:0000313" key="16">
    <source>
        <dbReference type="Proteomes" id="UP000186594"/>
    </source>
</evidence>
<evidence type="ECO:0000256" key="5">
    <source>
        <dbReference type="ARBA" id="ARBA00022516"/>
    </source>
</evidence>
<organism evidence="15 16">
    <name type="scientific">Neolecta irregularis (strain DAH-3)</name>
    <dbReference type="NCBI Taxonomy" id="1198029"/>
    <lineage>
        <taxon>Eukaryota</taxon>
        <taxon>Fungi</taxon>
        <taxon>Dikarya</taxon>
        <taxon>Ascomycota</taxon>
        <taxon>Taphrinomycotina</taxon>
        <taxon>Neolectales</taxon>
        <taxon>Neolectaceae</taxon>
        <taxon>Neolecta</taxon>
    </lineage>
</organism>
<accession>A0A1U7LPM2</accession>
<evidence type="ECO:0000256" key="11">
    <source>
        <dbReference type="ARBA" id="ARBA00023160"/>
    </source>
</evidence>
<keyword evidence="16" id="KW-1185">Reference proteome</keyword>
<evidence type="ECO:0000256" key="13">
    <source>
        <dbReference type="ARBA" id="ARBA00036671"/>
    </source>
</evidence>
<proteinExistence type="inferred from homology"/>
<comment type="pathway">
    <text evidence="2 14">Lipid metabolism; fatty acid biosynthesis.</text>
</comment>
<keyword evidence="6 14" id="KW-0812">Transmembrane</keyword>
<evidence type="ECO:0000256" key="9">
    <source>
        <dbReference type="ARBA" id="ARBA00023098"/>
    </source>
</evidence>
<evidence type="ECO:0000256" key="8">
    <source>
        <dbReference type="ARBA" id="ARBA00022989"/>
    </source>
</evidence>
<evidence type="ECO:0000256" key="6">
    <source>
        <dbReference type="ARBA" id="ARBA00022692"/>
    </source>
</evidence>
<dbReference type="Pfam" id="PF04387">
    <property type="entry name" value="PTPLA"/>
    <property type="match status" value="1"/>
</dbReference>
<evidence type="ECO:0000256" key="14">
    <source>
        <dbReference type="RuleBase" id="RU363109"/>
    </source>
</evidence>
<keyword evidence="14" id="KW-0256">Endoplasmic reticulum</keyword>
<feature type="transmembrane region" description="Helical" evidence="14">
    <location>
        <begin position="148"/>
        <end position="165"/>
    </location>
</feature>
<dbReference type="GO" id="GO:0102158">
    <property type="term" value="F:very-long-chain (3R)-3-hydroxyacyl-CoA dehydratase activity"/>
    <property type="evidence" value="ECO:0007669"/>
    <property type="project" value="UniProtKB-EC"/>
</dbReference>
<evidence type="ECO:0000256" key="2">
    <source>
        <dbReference type="ARBA" id="ARBA00005194"/>
    </source>
</evidence>
<keyword evidence="11 14" id="KW-0275">Fatty acid biosynthesis</keyword>
<keyword evidence="8 14" id="KW-1133">Transmembrane helix</keyword>
<evidence type="ECO:0000256" key="1">
    <source>
        <dbReference type="ARBA" id="ARBA00004141"/>
    </source>
</evidence>
<evidence type="ECO:0000256" key="3">
    <source>
        <dbReference type="ARBA" id="ARBA00007811"/>
    </source>
</evidence>
<evidence type="ECO:0000256" key="4">
    <source>
        <dbReference type="ARBA" id="ARBA00013122"/>
    </source>
</evidence>
<dbReference type="UniPathway" id="UPA00094"/>
<dbReference type="GO" id="GO:0030148">
    <property type="term" value="P:sphingolipid biosynthetic process"/>
    <property type="evidence" value="ECO:0007669"/>
    <property type="project" value="EnsemblFungi"/>
</dbReference>
<comment type="function">
    <text evidence="14">Catalyzes the third of the four reactions of the long-chain fatty acids elongation cycle. This endoplasmic reticulum-bound enzymatic process, allows the addition of two carbons to the chain of long- and very long-chain fatty acids/VLCFAs per cycle. This enzyme catalyzes the dehydration of the 3-hydroxyacyl-CoA intermediate into trans-2,3-enoyl-CoA, within each cycle of fatty acid elongation. Thereby, it participates to the production of VLCFAs of different chain lengths that are involved in multiple biological processes as precursors of membrane lipids and lipid mediators.</text>
</comment>
<keyword evidence="12 14" id="KW-0456">Lyase</keyword>
<comment type="caution">
    <text evidence="15">The sequence shown here is derived from an EMBL/GenBank/DDBJ whole genome shotgun (WGS) entry which is preliminary data.</text>
</comment>
<dbReference type="PANTHER" id="PTHR11035">
    <property type="entry name" value="VERY-LONG-CHAIN (3R)-3-HYDROXYACYL-COA DEHYDRATASE"/>
    <property type="match status" value="1"/>
</dbReference>
<dbReference type="GO" id="GO:0030497">
    <property type="term" value="P:fatty acid elongation"/>
    <property type="evidence" value="ECO:0007669"/>
    <property type="project" value="EnsemblFungi"/>
</dbReference>
<evidence type="ECO:0000256" key="7">
    <source>
        <dbReference type="ARBA" id="ARBA00022832"/>
    </source>
</evidence>
<name>A0A1U7LPM2_NEOID</name>
<dbReference type="EC" id="4.2.1.134" evidence="4 14"/>
<dbReference type="GO" id="GO:0007034">
    <property type="term" value="P:vacuolar transport"/>
    <property type="evidence" value="ECO:0007669"/>
    <property type="project" value="EnsemblFungi"/>
</dbReference>
<keyword evidence="9 14" id="KW-0443">Lipid metabolism</keyword>
<dbReference type="EMBL" id="LXFE01000783">
    <property type="protein sequence ID" value="OLL24471.1"/>
    <property type="molecule type" value="Genomic_DNA"/>
</dbReference>
<evidence type="ECO:0000256" key="12">
    <source>
        <dbReference type="ARBA" id="ARBA00023239"/>
    </source>
</evidence>
<dbReference type="STRING" id="1198029.A0A1U7LPM2"/>
<dbReference type="PANTHER" id="PTHR11035:SF3">
    <property type="entry name" value="VERY-LONG-CHAIN (3R)-3-HYDROXYACYL-COA DEHYDRATASE"/>
    <property type="match status" value="1"/>
</dbReference>
<feature type="transmembrane region" description="Helical" evidence="14">
    <location>
        <begin position="20"/>
        <end position="43"/>
    </location>
</feature>
<dbReference type="AlphaFoldDB" id="A0A1U7LPM2"/>
<dbReference type="GO" id="GO:0005789">
    <property type="term" value="C:endoplasmic reticulum membrane"/>
    <property type="evidence" value="ECO:0007669"/>
    <property type="project" value="UniProtKB-SubCell"/>
</dbReference>
<comment type="similarity">
    <text evidence="3 14">Belongs to the very long-chain fatty acids dehydratase HACD family.</text>
</comment>
<dbReference type="GO" id="GO:0000324">
    <property type="term" value="C:fungal-type vacuole"/>
    <property type="evidence" value="ECO:0007669"/>
    <property type="project" value="EnsemblFungi"/>
</dbReference>